<dbReference type="GO" id="GO:0042645">
    <property type="term" value="C:mitochondrial nucleoid"/>
    <property type="evidence" value="ECO:0007669"/>
    <property type="project" value="TreeGrafter"/>
</dbReference>
<keyword evidence="4" id="KW-1185">Reference proteome</keyword>
<dbReference type="Gene3D" id="2.40.50.140">
    <property type="entry name" value="Nucleic acid-binding proteins"/>
    <property type="match status" value="1"/>
</dbReference>
<reference evidence="3 4" key="1">
    <citation type="journal article" date="2020" name="Nat. Food">
        <title>A phased Vanilla planifolia genome enables genetic improvement of flavour and production.</title>
        <authorList>
            <person name="Hasing T."/>
            <person name="Tang H."/>
            <person name="Brym M."/>
            <person name="Khazi F."/>
            <person name="Huang T."/>
            <person name="Chambers A.H."/>
        </authorList>
    </citation>
    <scope>NUCLEOTIDE SEQUENCE [LARGE SCALE GENOMIC DNA]</scope>
    <source>
        <tissue evidence="3">Leaf</tissue>
    </source>
</reference>
<organism evidence="3 4">
    <name type="scientific">Vanilla planifolia</name>
    <name type="common">Vanilla</name>
    <dbReference type="NCBI Taxonomy" id="51239"/>
    <lineage>
        <taxon>Eukaryota</taxon>
        <taxon>Viridiplantae</taxon>
        <taxon>Streptophyta</taxon>
        <taxon>Embryophyta</taxon>
        <taxon>Tracheophyta</taxon>
        <taxon>Spermatophyta</taxon>
        <taxon>Magnoliopsida</taxon>
        <taxon>Liliopsida</taxon>
        <taxon>Asparagales</taxon>
        <taxon>Orchidaceae</taxon>
        <taxon>Vanilloideae</taxon>
        <taxon>Vanilleae</taxon>
        <taxon>Vanilla</taxon>
    </lineage>
</organism>
<evidence type="ECO:0000256" key="1">
    <source>
        <dbReference type="ARBA" id="ARBA00023125"/>
    </source>
</evidence>
<accession>A0A835Q0X5</accession>
<sequence>MAFASISRNLHNRSFLARSILHPARLLTSPVSRDEFDHEADIQFDSATTISSGDATVQDRRAPFIRPLENGLDPGVYKAILVGKVGQKPVRKQLKSSRGVVLFSVATGGIRNNRRPLEDENPRQYADRCAVQWHRVCIYPERLGNVALNHVKAGSILYLEGNLETKVFSDPITGLVRRIREVAIRRDGRLVFLGNDTEVGQPEDAELRRAVTTAIINSITLDPLKPYRFQCQKSPFSLSSVFFLQDLSTG</sequence>
<dbReference type="InterPro" id="IPR012340">
    <property type="entry name" value="NA-bd_OB-fold"/>
</dbReference>
<gene>
    <name evidence="3" type="ORF">HPP92_021354</name>
</gene>
<dbReference type="EMBL" id="JADCNL010000011">
    <property type="protein sequence ID" value="KAG0461057.1"/>
    <property type="molecule type" value="Genomic_DNA"/>
</dbReference>
<dbReference type="SUPFAM" id="SSF50249">
    <property type="entry name" value="Nucleic acid-binding proteins"/>
    <property type="match status" value="1"/>
</dbReference>
<evidence type="ECO:0008006" key="5">
    <source>
        <dbReference type="Google" id="ProtNLM"/>
    </source>
</evidence>
<protein>
    <recommendedName>
        <fullName evidence="5">Single-stranded DNA-binding protein</fullName>
    </recommendedName>
</protein>
<name>A0A835Q0X5_VANPL</name>
<keyword evidence="1 2" id="KW-0238">DNA-binding</keyword>
<dbReference type="GO" id="GO:0003697">
    <property type="term" value="F:single-stranded DNA binding"/>
    <property type="evidence" value="ECO:0007669"/>
    <property type="project" value="InterPro"/>
</dbReference>
<dbReference type="CDD" id="cd04496">
    <property type="entry name" value="SSB_OBF"/>
    <property type="match status" value="1"/>
</dbReference>
<dbReference type="PROSITE" id="PS50935">
    <property type="entry name" value="SSB"/>
    <property type="match status" value="1"/>
</dbReference>
<dbReference type="Pfam" id="PF00436">
    <property type="entry name" value="SSB"/>
    <property type="match status" value="1"/>
</dbReference>
<proteinExistence type="predicted"/>
<dbReference type="OrthoDB" id="341511at2759"/>
<dbReference type="Proteomes" id="UP000636800">
    <property type="component" value="Chromosome 11"/>
</dbReference>
<dbReference type="InterPro" id="IPR011344">
    <property type="entry name" value="ssDNA-bd"/>
</dbReference>
<evidence type="ECO:0000313" key="3">
    <source>
        <dbReference type="EMBL" id="KAG0461057.1"/>
    </source>
</evidence>
<dbReference type="AlphaFoldDB" id="A0A835Q0X5"/>
<dbReference type="PANTHER" id="PTHR10302:SF16">
    <property type="entry name" value="NUCLEIC ACID-BINDING, OB-FOLD-LIKE PROTEIN"/>
    <property type="match status" value="1"/>
</dbReference>
<dbReference type="InterPro" id="IPR000424">
    <property type="entry name" value="Primosome_PriB/ssb"/>
</dbReference>
<comment type="caution">
    <text evidence="3">The sequence shown here is derived from an EMBL/GenBank/DDBJ whole genome shotgun (WGS) entry which is preliminary data.</text>
</comment>
<dbReference type="GO" id="GO:0006264">
    <property type="term" value="P:mitochondrial DNA replication"/>
    <property type="evidence" value="ECO:0007669"/>
    <property type="project" value="TreeGrafter"/>
</dbReference>
<evidence type="ECO:0000313" key="4">
    <source>
        <dbReference type="Proteomes" id="UP000636800"/>
    </source>
</evidence>
<dbReference type="FunFam" id="2.40.50.140:FF:000160">
    <property type="entry name" value="single-stranded DNA-binding protein, mitochondrial"/>
    <property type="match status" value="1"/>
</dbReference>
<evidence type="ECO:0000256" key="2">
    <source>
        <dbReference type="PROSITE-ProRule" id="PRU00252"/>
    </source>
</evidence>
<dbReference type="PANTHER" id="PTHR10302">
    <property type="entry name" value="SINGLE-STRANDED DNA-BINDING PROTEIN"/>
    <property type="match status" value="1"/>
</dbReference>